<evidence type="ECO:0000256" key="9">
    <source>
        <dbReference type="ARBA" id="ARBA00042745"/>
    </source>
</evidence>
<dbReference type="EC" id="2.1.1.166" evidence="6 11"/>
<evidence type="ECO:0000256" key="1">
    <source>
        <dbReference type="ARBA" id="ARBA00022552"/>
    </source>
</evidence>
<comment type="similarity">
    <text evidence="11">Belongs to the class I-like SAM-binding methyltransferase superfamily. RNA methyltransferase RlmE family.</text>
</comment>
<dbReference type="InterPro" id="IPR015507">
    <property type="entry name" value="rRNA-MeTfrase_E"/>
</dbReference>
<evidence type="ECO:0000256" key="7">
    <source>
        <dbReference type="ARBA" id="ARBA00041129"/>
    </source>
</evidence>
<feature type="domain" description="Ribosomal RNA methyltransferase FtsJ" evidence="12">
    <location>
        <begin position="29"/>
        <end position="203"/>
    </location>
</feature>
<keyword evidence="1 11" id="KW-0698">rRNA processing</keyword>
<evidence type="ECO:0000313" key="13">
    <source>
        <dbReference type="EMBL" id="URJ25182.1"/>
    </source>
</evidence>
<comment type="function">
    <text evidence="5 11">Specifically methylates the uridine in position 2552 of 23S rRNA at the 2'-O position of the ribose in the fully assembled 50S ribosomal subunit.</text>
</comment>
<keyword evidence="4 11" id="KW-0949">S-adenosyl-L-methionine</keyword>
<keyword evidence="14" id="KW-1185">Reference proteome</keyword>
<evidence type="ECO:0000256" key="2">
    <source>
        <dbReference type="ARBA" id="ARBA00022603"/>
    </source>
</evidence>
<feature type="binding site" evidence="11">
    <location>
        <position position="121"/>
    </location>
    <ligand>
        <name>S-adenosyl-L-methionine</name>
        <dbReference type="ChEBI" id="CHEBI:59789"/>
    </ligand>
</feature>
<feature type="active site" description="Proton acceptor" evidence="11">
    <location>
        <position position="161"/>
    </location>
</feature>
<name>A0ABY4SYZ5_9ENTR</name>
<dbReference type="PANTHER" id="PTHR10920">
    <property type="entry name" value="RIBOSOMAL RNA METHYLTRANSFERASE"/>
    <property type="match status" value="1"/>
</dbReference>
<reference evidence="13" key="1">
    <citation type="submission" date="2022-05" db="EMBL/GenBank/DDBJ databases">
        <title>Impact of host demography and evolutionary history on endosymbiont molecular evolution: a test in carpenter ants (Genus Camponotus) and their Blochmannia endosymbionts.</title>
        <authorList>
            <person name="Manthey J.D."/>
            <person name="Giron J.C."/>
            <person name="Hruska J.P."/>
        </authorList>
    </citation>
    <scope>NUCLEOTIDE SEQUENCE</scope>
    <source>
        <strain evidence="13">C-006</strain>
    </source>
</reference>
<evidence type="ECO:0000259" key="12">
    <source>
        <dbReference type="Pfam" id="PF01728"/>
    </source>
</evidence>
<evidence type="ECO:0000256" key="6">
    <source>
        <dbReference type="ARBA" id="ARBA00038861"/>
    </source>
</evidence>
<feature type="binding site" evidence="11">
    <location>
        <position position="80"/>
    </location>
    <ligand>
        <name>S-adenosyl-L-methionine</name>
        <dbReference type="ChEBI" id="CHEBI:59789"/>
    </ligand>
</feature>
<evidence type="ECO:0000313" key="14">
    <source>
        <dbReference type="Proteomes" id="UP001056834"/>
    </source>
</evidence>
<keyword evidence="11" id="KW-0963">Cytoplasm</keyword>
<comment type="catalytic activity">
    <reaction evidence="10 11">
        <text>uridine(2552) in 23S rRNA + S-adenosyl-L-methionine = 2'-O-methyluridine(2552) in 23S rRNA + S-adenosyl-L-homocysteine + H(+)</text>
        <dbReference type="Rhea" id="RHEA:42720"/>
        <dbReference type="Rhea" id="RHEA-COMP:10202"/>
        <dbReference type="Rhea" id="RHEA-COMP:10203"/>
        <dbReference type="ChEBI" id="CHEBI:15378"/>
        <dbReference type="ChEBI" id="CHEBI:57856"/>
        <dbReference type="ChEBI" id="CHEBI:59789"/>
        <dbReference type="ChEBI" id="CHEBI:65315"/>
        <dbReference type="ChEBI" id="CHEBI:74478"/>
        <dbReference type="EC" id="2.1.1.166"/>
    </reaction>
</comment>
<dbReference type="InterPro" id="IPR050082">
    <property type="entry name" value="RNA_methyltr_RlmE"/>
</dbReference>
<dbReference type="Gene3D" id="3.40.50.150">
    <property type="entry name" value="Vaccinia Virus protein VP39"/>
    <property type="match status" value="1"/>
</dbReference>
<accession>A0ABY4SYZ5</accession>
<evidence type="ECO:0000256" key="11">
    <source>
        <dbReference type="HAMAP-Rule" id="MF_01547"/>
    </source>
</evidence>
<evidence type="ECO:0000256" key="3">
    <source>
        <dbReference type="ARBA" id="ARBA00022679"/>
    </source>
</evidence>
<dbReference type="InterPro" id="IPR029063">
    <property type="entry name" value="SAM-dependent_MTases_sf"/>
</dbReference>
<keyword evidence="2 11" id="KW-0489">Methyltransferase</keyword>
<evidence type="ECO:0000256" key="8">
    <source>
        <dbReference type="ARBA" id="ARBA00041995"/>
    </source>
</evidence>
<dbReference type="HAMAP" id="MF_01547">
    <property type="entry name" value="RNA_methyltr_E"/>
    <property type="match status" value="1"/>
</dbReference>
<dbReference type="PANTHER" id="PTHR10920:SF18">
    <property type="entry name" value="RRNA METHYLTRANSFERASE 2, MITOCHONDRIAL"/>
    <property type="match status" value="1"/>
</dbReference>
<feature type="binding site" evidence="11">
    <location>
        <position position="60"/>
    </location>
    <ligand>
        <name>S-adenosyl-L-methionine</name>
        <dbReference type="ChEBI" id="CHEBI:59789"/>
    </ligand>
</feature>
<dbReference type="Proteomes" id="UP001056834">
    <property type="component" value="Chromosome"/>
</dbReference>
<feature type="binding site" evidence="11">
    <location>
        <position position="96"/>
    </location>
    <ligand>
        <name>S-adenosyl-L-methionine</name>
        <dbReference type="ChEBI" id="CHEBI:59789"/>
    </ligand>
</feature>
<protein>
    <recommendedName>
        <fullName evidence="7 11">Ribosomal RNA large subunit methyltransferase E</fullName>
        <ecNumber evidence="6 11">2.1.1.166</ecNumber>
    </recommendedName>
    <alternativeName>
        <fullName evidence="9 11">23S rRNA Um2552 methyltransferase</fullName>
    </alternativeName>
    <alternativeName>
        <fullName evidence="8 11">rRNA (uridine-2'-O-)-methyltransferase</fullName>
    </alternativeName>
</protein>
<dbReference type="EMBL" id="CP097762">
    <property type="protein sequence ID" value="URJ25182.1"/>
    <property type="molecule type" value="Genomic_DNA"/>
</dbReference>
<dbReference type="Pfam" id="PF01728">
    <property type="entry name" value="FtsJ"/>
    <property type="match status" value="1"/>
</dbReference>
<gene>
    <name evidence="11" type="primary">rlmE</name>
    <name evidence="11" type="synonym">ftsJ</name>
    <name evidence="11" type="synonym">rrmJ</name>
    <name evidence="13" type="ORF">M9405_00380</name>
</gene>
<keyword evidence="3 11" id="KW-0808">Transferase</keyword>
<feature type="binding site" evidence="11">
    <location>
        <position position="62"/>
    </location>
    <ligand>
        <name>S-adenosyl-L-methionine</name>
        <dbReference type="ChEBI" id="CHEBI:59789"/>
    </ligand>
</feature>
<comment type="subcellular location">
    <subcellularLocation>
        <location evidence="11">Cytoplasm</location>
    </subcellularLocation>
</comment>
<proteinExistence type="inferred from homology"/>
<evidence type="ECO:0000256" key="5">
    <source>
        <dbReference type="ARBA" id="ARBA00037569"/>
    </source>
</evidence>
<organism evidence="13 14">
    <name type="scientific">Candidatus Blochmannia ocreatus</name>
    <name type="common">nom. nud.</name>
    <dbReference type="NCBI Taxonomy" id="251538"/>
    <lineage>
        <taxon>Bacteria</taxon>
        <taxon>Pseudomonadati</taxon>
        <taxon>Pseudomonadota</taxon>
        <taxon>Gammaproteobacteria</taxon>
        <taxon>Enterobacterales</taxon>
        <taxon>Enterobacteriaceae</taxon>
        <taxon>ant endosymbionts</taxon>
        <taxon>Candidatus Blochmanniella</taxon>
    </lineage>
</organism>
<sequence length="207" mass="23393">MTNKKNSKKWIKKHFTDQYVKSAKIHNLRARSWFKLQAINYTDNLFTTGMRVVDLGSAPGGWALYAKKKIGNTGKIIACDILPMPKICGVDFLNGDCSDPKILEGINIWSKNRKVHIILSDMSPNITGISIIDINKSIYLGNLALKICQDFLKYGGTFVVKVFQGKNLDKYLHDVSSVFNIVKIRKPYSSNPASREIYIVAKKHKKV</sequence>
<dbReference type="PIRSF" id="PIRSF005461">
    <property type="entry name" value="23S_rRNA_mtase"/>
    <property type="match status" value="1"/>
</dbReference>
<dbReference type="SUPFAM" id="SSF53335">
    <property type="entry name" value="S-adenosyl-L-methionine-dependent methyltransferases"/>
    <property type="match status" value="1"/>
</dbReference>
<dbReference type="InterPro" id="IPR002877">
    <property type="entry name" value="RNA_MeTrfase_FtsJ_dom"/>
</dbReference>
<evidence type="ECO:0000256" key="10">
    <source>
        <dbReference type="ARBA" id="ARBA00048970"/>
    </source>
</evidence>
<evidence type="ECO:0000256" key="4">
    <source>
        <dbReference type="ARBA" id="ARBA00022691"/>
    </source>
</evidence>
<dbReference type="RefSeq" id="WP_250223313.1">
    <property type="nucleotide sequence ID" value="NZ_CP097762.1"/>
</dbReference>